<dbReference type="GO" id="GO:0005655">
    <property type="term" value="C:nucleolar ribonuclease P complex"/>
    <property type="evidence" value="ECO:0007669"/>
    <property type="project" value="InterPro"/>
</dbReference>
<dbReference type="Pfam" id="PF06978">
    <property type="entry name" value="POP1_N"/>
    <property type="match status" value="1"/>
</dbReference>
<dbReference type="PANTHER" id="PTHR22731:SF3">
    <property type="entry name" value="RIBONUCLEASES P_MRP PROTEIN SUBUNIT POP1"/>
    <property type="match status" value="1"/>
</dbReference>
<dbReference type="AlphaFoldDB" id="A0AAN8A7E3"/>
<evidence type="ECO:0000313" key="8">
    <source>
        <dbReference type="EMBL" id="KAK5780617.1"/>
    </source>
</evidence>
<evidence type="ECO:0000313" key="9">
    <source>
        <dbReference type="Proteomes" id="UP001306508"/>
    </source>
</evidence>
<keyword evidence="2" id="KW-0819">tRNA processing</keyword>
<gene>
    <name evidence="8" type="ORF">RI543_001739</name>
</gene>
<evidence type="ECO:0000256" key="4">
    <source>
        <dbReference type="SAM" id="MobiDB-lite"/>
    </source>
</evidence>
<evidence type="ECO:0000256" key="2">
    <source>
        <dbReference type="ARBA" id="ARBA00022694"/>
    </source>
</evidence>
<feature type="domain" description="POP1 C-terminal" evidence="7">
    <location>
        <begin position="835"/>
        <end position="890"/>
    </location>
</feature>
<dbReference type="Pfam" id="PF22770">
    <property type="entry name" value="POP1_C"/>
    <property type="match status" value="1"/>
</dbReference>
<keyword evidence="9" id="KW-1185">Reference proteome</keyword>
<dbReference type="InterPro" id="IPR009723">
    <property type="entry name" value="Pop1_N"/>
</dbReference>
<organism evidence="8 9">
    <name type="scientific">Arxiozyma heterogenica</name>
    <dbReference type="NCBI Taxonomy" id="278026"/>
    <lineage>
        <taxon>Eukaryota</taxon>
        <taxon>Fungi</taxon>
        <taxon>Dikarya</taxon>
        <taxon>Ascomycota</taxon>
        <taxon>Saccharomycotina</taxon>
        <taxon>Saccharomycetes</taxon>
        <taxon>Saccharomycetales</taxon>
        <taxon>Saccharomycetaceae</taxon>
        <taxon>Arxiozyma</taxon>
    </lineage>
</organism>
<evidence type="ECO:0000259" key="5">
    <source>
        <dbReference type="Pfam" id="PF06978"/>
    </source>
</evidence>
<dbReference type="EMBL" id="JAWIZZ010000040">
    <property type="protein sequence ID" value="KAK5780617.1"/>
    <property type="molecule type" value="Genomic_DNA"/>
</dbReference>
<dbReference type="PANTHER" id="PTHR22731">
    <property type="entry name" value="RIBONUCLEASES P/MRP PROTEIN SUBUNIT POP1"/>
    <property type="match status" value="1"/>
</dbReference>
<feature type="domain" description="POPLD" evidence="6">
    <location>
        <begin position="570"/>
        <end position="676"/>
    </location>
</feature>
<dbReference type="Pfam" id="PF08170">
    <property type="entry name" value="POPLD"/>
    <property type="match status" value="1"/>
</dbReference>
<evidence type="ECO:0000259" key="6">
    <source>
        <dbReference type="Pfam" id="PF08170"/>
    </source>
</evidence>
<evidence type="ECO:0000256" key="1">
    <source>
        <dbReference type="ARBA" id="ARBA00004123"/>
    </source>
</evidence>
<comment type="subcellular location">
    <subcellularLocation>
        <location evidence="1">Nucleus</location>
    </subcellularLocation>
</comment>
<dbReference type="InterPro" id="IPR055079">
    <property type="entry name" value="POP1_C"/>
</dbReference>
<dbReference type="GO" id="GO:0000172">
    <property type="term" value="C:ribonuclease MRP complex"/>
    <property type="evidence" value="ECO:0007669"/>
    <property type="project" value="InterPro"/>
</dbReference>
<sequence length="893" mass="102823">MSEAKNFGDNLGGKKQLNKNQLFRKQKIRTARTIRTEAIHASNKLKNDRDKSLSEDGGMIQIDRFINSRQFELTQLQYSMLKSKNANSTRVFQALPRKLRRRTASHNVRRIPKRMRNRALREMLKNDQQITIKNKNINETKKKTHGLSSSQLYRARMSVKLLRLASKCMSMKLALPDNVTSSKYNIRRRIKYLKKLIKEAKNSKVPISSEMNNGRLNNKCGSYDNTGINALAPIPRGRIKFCKRQRQFTWLPTHVWNAKRSHMIKRWGFNIPWSPSQKCFKLTHRLGGNVAASDGALCMDTSFIGTMVITNISEDKMFLKNLIGNLTRNRGNLKKYYQNKYLYEGLIYNNHSEVKESAILGPCNLLWVNEEEIILRLHPAIYPIMFNSLTRMHSKNILVQDCRYSLASITIRGAKSLTAISSILRSCKHSKNFEIFKKICNISDTNVLPSRVMFAMEVIDPRHLSAPKKIGTNNSRKSQNSMDIDDIIAMEDDSILKDEFSKVLSKLTTSKGREESYNNQQTLKQLSKRRKELLKSKGTNKNNLGTVIPFKDGQDPSIPLLLIRRPTENDWLVIVPWFWHLPIWYQLNRVPRVYNMGLRQTQQLSYENKQLYFPDDYPFTTIGALENSTYKSTSLRAKWEKKTIGKKVNYEKLPMVHLSDLPAMSGEIGDYFSCDWKFLQIIQNGVEYLKQKYDSEIPLVDEKRTTQFGDKTYSRTINNFNDVLELYKDVTDNSTGTSIESLLPTIPIKLTNYRNIHKLNIQKFNTSVDITKKPLSVTAVSCIMVRKGHPKDNARIYAIPEKDSSFWKSVADGVYKSNGRLENNRAVPLPEIFHLIGFITSGTYHLSEGHGRGNGFITSSHFKKNDSFTGSHVLIRNVGTNIYRLAKIETINV</sequence>
<name>A0AAN8A7E3_9SACH</name>
<feature type="domain" description="Pop1 N-terminal" evidence="5">
    <location>
        <begin position="65"/>
        <end position="310"/>
    </location>
</feature>
<dbReference type="InterPro" id="IPR012590">
    <property type="entry name" value="POPLD_dom"/>
</dbReference>
<feature type="region of interest" description="Disordered" evidence="4">
    <location>
        <begin position="1"/>
        <end position="24"/>
    </location>
</feature>
<proteinExistence type="predicted"/>
<dbReference type="GO" id="GO:0001682">
    <property type="term" value="P:tRNA 5'-leader removal"/>
    <property type="evidence" value="ECO:0007669"/>
    <property type="project" value="InterPro"/>
</dbReference>
<accession>A0AAN8A7E3</accession>
<protein>
    <submittedName>
        <fullName evidence="8">Uncharacterized protein</fullName>
    </submittedName>
</protein>
<comment type="caution">
    <text evidence="8">The sequence shown here is derived from an EMBL/GenBank/DDBJ whole genome shotgun (WGS) entry which is preliminary data.</text>
</comment>
<evidence type="ECO:0000259" key="7">
    <source>
        <dbReference type="Pfam" id="PF22770"/>
    </source>
</evidence>
<dbReference type="InterPro" id="IPR039182">
    <property type="entry name" value="Pop1"/>
</dbReference>
<reference evidence="9" key="1">
    <citation type="submission" date="2023-07" db="EMBL/GenBank/DDBJ databases">
        <title>A draft genome of Kazachstania heterogenica Y-27499.</title>
        <authorList>
            <person name="Donic C."/>
            <person name="Kralova J.S."/>
            <person name="Fidel L."/>
            <person name="Ben-Dor S."/>
            <person name="Jung S."/>
        </authorList>
    </citation>
    <scope>NUCLEOTIDE SEQUENCE [LARGE SCALE GENOMIC DNA]</scope>
    <source>
        <strain evidence="9">Y27499</strain>
    </source>
</reference>
<evidence type="ECO:0000256" key="3">
    <source>
        <dbReference type="ARBA" id="ARBA00023242"/>
    </source>
</evidence>
<keyword evidence="3" id="KW-0539">Nucleus</keyword>
<dbReference type="Proteomes" id="UP001306508">
    <property type="component" value="Unassembled WGS sequence"/>
</dbReference>